<comment type="caution">
    <text evidence="3">The sequence shown here is derived from an EMBL/GenBank/DDBJ whole genome shotgun (WGS) entry which is preliminary data.</text>
</comment>
<dbReference type="Proteomes" id="UP001500305">
    <property type="component" value="Unassembled WGS sequence"/>
</dbReference>
<dbReference type="Gene3D" id="3.40.50.11550">
    <property type="match status" value="1"/>
</dbReference>
<keyword evidence="4" id="KW-1185">Reference proteome</keyword>
<feature type="region of interest" description="Disordered" evidence="1">
    <location>
        <begin position="945"/>
        <end position="973"/>
    </location>
</feature>
<organism evidence="3 4">
    <name type="scientific">Kitasatospora cystarginea</name>
    <dbReference type="NCBI Taxonomy" id="58350"/>
    <lineage>
        <taxon>Bacteria</taxon>
        <taxon>Bacillati</taxon>
        <taxon>Actinomycetota</taxon>
        <taxon>Actinomycetes</taxon>
        <taxon>Kitasatosporales</taxon>
        <taxon>Streptomycetaceae</taxon>
        <taxon>Kitasatospora</taxon>
    </lineage>
</organism>
<dbReference type="SUPFAM" id="SSF159501">
    <property type="entry name" value="EreA/ChaN-like"/>
    <property type="match status" value="1"/>
</dbReference>
<evidence type="ECO:0000259" key="2">
    <source>
        <dbReference type="Pfam" id="PF25547"/>
    </source>
</evidence>
<feature type="compositionally biased region" description="Low complexity" evidence="1">
    <location>
        <begin position="365"/>
        <end position="379"/>
    </location>
</feature>
<feature type="domain" description="Outer membrane channel protein CpnT-like N-terminal" evidence="2">
    <location>
        <begin position="5"/>
        <end position="152"/>
    </location>
</feature>
<reference evidence="3 4" key="1">
    <citation type="journal article" date="2019" name="Int. J. Syst. Evol. Microbiol.">
        <title>The Global Catalogue of Microorganisms (GCM) 10K type strain sequencing project: providing services to taxonomists for standard genome sequencing and annotation.</title>
        <authorList>
            <consortium name="The Broad Institute Genomics Platform"/>
            <consortium name="The Broad Institute Genome Sequencing Center for Infectious Disease"/>
            <person name="Wu L."/>
            <person name="Ma J."/>
        </authorList>
    </citation>
    <scope>NUCLEOTIDE SEQUENCE [LARGE SCALE GENOMIC DNA]</scope>
    <source>
        <strain evidence="3 4">JCM 7356</strain>
    </source>
</reference>
<dbReference type="EMBL" id="BAAATR010000068">
    <property type="protein sequence ID" value="GAA2279436.1"/>
    <property type="molecule type" value="Genomic_DNA"/>
</dbReference>
<sequence>MAVEVPEPLQWVLLLLSGARWPEADEDNLRQMAEHWRSVASALDDIGETSDATMRRALADQQGVAATKLTEYWANFTTGKGEEQPGVFPGLVAACNGMGDMLESMANSAETAKIQIIAQLGILAVDIATAEVEAPFTAGVSLAQIPVAVAAIRTVVQQIIKKLALEALEFAAKQAVQMAAINLLAQSIEVMQGHRKSVDLNEVGQNAASGAVAGASGNLLGKGVGAAGAKAGLGRVMGTLPGRMVTAGAVGVGADVITQAVTTGKVDSHSLLGSGLSGAAGAGLHAGGAALNEHFRPPAEAPHAGVPTGAEVQPGAGEHGAAVPRSAEGTGAAAGSDGPAPASGATHPGADGSAHPVTSDHTSTGAAAPAGEAGSPAQPMSRGIGDGAAPAAGAAPGHVETSPAFEGPMHAPAAETGHPAPHSAVDSGAPLTTGEPGTAGGHGVPAASGLHVADAPSPHLPPAETPMAAHDAPAPIRLGPHAADVPSPHLPPTETPSEVHETPVPPINLGPHAADVRSPNLAHTEVAAVAQPETIGQGPSASVHRGSPAEAPNLTPGPGDASRTATERPAGQTQPTRGLHEHPSGPALVYPIQQSAVQKALFKAKNLVRPDVPAAVHELKELMPQQSSGGKYLHPESGTGRPFEGIHLNTRTNTLKTDHDPTTLNDLSSQVVRTVRNDTDAALTRWAPDKVSGSGQERIEAAARLDYRTADYWKGQDARREQLDVIVAANTASSPAGLSPESLHRVDTALHDAPDAVTGAGRILAQHQGFVLGEVHSASTSWPFLKENMTALREHGVRTVYLEALRDDSFQHHLDTHLRSPEGSAMPPELDTMISRYDSSHGSLPGNGLREVVEAAKAEGVDIRAVDGRPARREAGEWGLYERAARFNTYAADAVAGDGKYVLVVGKAHVHPHPAPDGATPVSPIHSELPAPGLSQLLRVPGLELQDGPGGSVLRHMRPPAAEPVAPAGAGQP</sequence>
<dbReference type="RefSeq" id="WP_344641193.1">
    <property type="nucleotide sequence ID" value="NZ_BAAATR010000068.1"/>
</dbReference>
<dbReference type="Pfam" id="PF25547">
    <property type="entry name" value="WXG100_2"/>
    <property type="match status" value="1"/>
</dbReference>
<accession>A0ABN3F0K3</accession>
<feature type="compositionally biased region" description="Low complexity" evidence="1">
    <location>
        <begin position="387"/>
        <end position="397"/>
    </location>
</feature>
<protein>
    <recommendedName>
        <fullName evidence="2">Outer membrane channel protein CpnT-like N-terminal domain-containing protein</fullName>
    </recommendedName>
</protein>
<gene>
    <name evidence="3" type="ORF">GCM10010430_76760</name>
</gene>
<feature type="region of interest" description="Disordered" evidence="1">
    <location>
        <begin position="536"/>
        <end position="586"/>
    </location>
</feature>
<feature type="region of interest" description="Disordered" evidence="1">
    <location>
        <begin position="294"/>
        <end position="504"/>
    </location>
</feature>
<evidence type="ECO:0000313" key="3">
    <source>
        <dbReference type="EMBL" id="GAA2279436.1"/>
    </source>
</evidence>
<proteinExistence type="predicted"/>
<feature type="compositionally biased region" description="Low complexity" evidence="1">
    <location>
        <begin position="329"/>
        <end position="346"/>
    </location>
</feature>
<dbReference type="InterPro" id="IPR057746">
    <property type="entry name" value="CpnT-like_N"/>
</dbReference>
<feature type="compositionally biased region" description="Low complexity" evidence="1">
    <location>
        <begin position="959"/>
        <end position="973"/>
    </location>
</feature>
<evidence type="ECO:0000313" key="4">
    <source>
        <dbReference type="Proteomes" id="UP001500305"/>
    </source>
</evidence>
<name>A0ABN3F0K3_9ACTN</name>
<evidence type="ECO:0000256" key="1">
    <source>
        <dbReference type="SAM" id="MobiDB-lite"/>
    </source>
</evidence>